<comment type="caution">
    <text evidence="2">The sequence shown here is derived from an EMBL/GenBank/DDBJ whole genome shotgun (WGS) entry which is preliminary data.</text>
</comment>
<dbReference type="Gene3D" id="3.10.100.10">
    <property type="entry name" value="Mannose-Binding Protein A, subunit A"/>
    <property type="match status" value="1"/>
</dbReference>
<feature type="domain" description="C-type lectin" evidence="1">
    <location>
        <begin position="16"/>
        <end position="101"/>
    </location>
</feature>
<dbReference type="PANTHER" id="PTHR45784">
    <property type="entry name" value="C-TYPE LECTIN DOMAIN FAMILY 20 MEMBER A-RELATED"/>
    <property type="match status" value="1"/>
</dbReference>
<dbReference type="STRING" id="33528.ENSGAFP00000008830"/>
<gene>
    <name evidence="2" type="ORF">CCH79_00015833</name>
</gene>
<evidence type="ECO:0000313" key="3">
    <source>
        <dbReference type="Proteomes" id="UP000250572"/>
    </source>
</evidence>
<organism evidence="2 3">
    <name type="scientific">Gambusia affinis</name>
    <name type="common">Western mosquitofish</name>
    <name type="synonym">Heterandria affinis</name>
    <dbReference type="NCBI Taxonomy" id="33528"/>
    <lineage>
        <taxon>Eukaryota</taxon>
        <taxon>Metazoa</taxon>
        <taxon>Chordata</taxon>
        <taxon>Craniata</taxon>
        <taxon>Vertebrata</taxon>
        <taxon>Euteleostomi</taxon>
        <taxon>Actinopterygii</taxon>
        <taxon>Neopterygii</taxon>
        <taxon>Teleostei</taxon>
        <taxon>Neoteleostei</taxon>
        <taxon>Acanthomorphata</taxon>
        <taxon>Ovalentaria</taxon>
        <taxon>Atherinomorphae</taxon>
        <taxon>Cyprinodontiformes</taxon>
        <taxon>Poeciliidae</taxon>
        <taxon>Poeciliinae</taxon>
        <taxon>Gambusia</taxon>
    </lineage>
</organism>
<evidence type="ECO:0000313" key="2">
    <source>
        <dbReference type="EMBL" id="PWA19837.1"/>
    </source>
</evidence>
<dbReference type="InterPro" id="IPR016187">
    <property type="entry name" value="CTDL_fold"/>
</dbReference>
<dbReference type="CDD" id="cd00037">
    <property type="entry name" value="CLECT"/>
    <property type="match status" value="1"/>
</dbReference>
<dbReference type="InterPro" id="IPR016186">
    <property type="entry name" value="C-type_lectin-like/link_sf"/>
</dbReference>
<dbReference type="EMBL" id="NHOQ01002060">
    <property type="protein sequence ID" value="PWA19837.1"/>
    <property type="molecule type" value="Genomic_DNA"/>
</dbReference>
<protein>
    <recommendedName>
        <fullName evidence="1">C-type lectin domain-containing protein</fullName>
    </recommendedName>
</protein>
<proteinExistence type="predicted"/>
<dbReference type="Pfam" id="PF00059">
    <property type="entry name" value="Lectin_C"/>
    <property type="match status" value="1"/>
</dbReference>
<sequence length="101" mass="12021">MFDYIKHKTDKVILIKEKMNWQDALYHCRDHHHDLVTITNMEDQRWIQEKVKNASTDYVWTGLSYTCSDEVVSYKNSAKGEPMDNCDMSGAMEMRGNHKWF</sequence>
<dbReference type="SUPFAM" id="SSF56436">
    <property type="entry name" value="C-type lectin-like"/>
    <property type="match status" value="1"/>
</dbReference>
<dbReference type="PANTHER" id="PTHR45784:SF3">
    <property type="entry name" value="C-TYPE LECTIN DOMAIN FAMILY 4 MEMBER K-LIKE-RELATED"/>
    <property type="match status" value="1"/>
</dbReference>
<dbReference type="PROSITE" id="PS50041">
    <property type="entry name" value="C_TYPE_LECTIN_2"/>
    <property type="match status" value="1"/>
</dbReference>
<dbReference type="Proteomes" id="UP000250572">
    <property type="component" value="Unassembled WGS sequence"/>
</dbReference>
<keyword evidence="3" id="KW-1185">Reference proteome</keyword>
<dbReference type="InterPro" id="IPR001304">
    <property type="entry name" value="C-type_lectin-like"/>
</dbReference>
<reference evidence="2 3" key="1">
    <citation type="journal article" date="2018" name="G3 (Bethesda)">
        <title>A High-Quality Reference Genome for the Invasive Mosquitofish Gambusia affinis Using a Chicago Library.</title>
        <authorList>
            <person name="Hoffberg S.L."/>
            <person name="Troendle N.J."/>
            <person name="Glenn T.C."/>
            <person name="Mahmud O."/>
            <person name="Louha S."/>
            <person name="Chalopin D."/>
            <person name="Bennetzen J.L."/>
            <person name="Mauricio R."/>
        </authorList>
    </citation>
    <scope>NUCLEOTIDE SEQUENCE [LARGE SCALE GENOMIC DNA]</scope>
    <source>
        <strain evidence="2">NE01/NJP1002.9</strain>
        <tissue evidence="2">Muscle</tissue>
    </source>
</reference>
<name>A0A315V8X6_GAMAF</name>
<accession>A0A315V8X6</accession>
<evidence type="ECO:0000259" key="1">
    <source>
        <dbReference type="PROSITE" id="PS50041"/>
    </source>
</evidence>
<dbReference type="AlphaFoldDB" id="A0A315V8X6"/>